<dbReference type="InterPro" id="IPR023869">
    <property type="entry name" value="tRNA_Adeno_NH3ase_assoc_put"/>
</dbReference>
<dbReference type="EMBL" id="JADBGI010000004">
    <property type="protein sequence ID" value="MBE2998153.1"/>
    <property type="molecule type" value="Genomic_DNA"/>
</dbReference>
<reference evidence="2 3" key="1">
    <citation type="submission" date="2020-09" db="EMBL/GenBank/DDBJ databases">
        <title>Diversity and distribution of actinomycetes associated with coral in the coast of Hainan.</title>
        <authorList>
            <person name="Li F."/>
        </authorList>
    </citation>
    <scope>NUCLEOTIDE SEQUENCE [LARGE SCALE GENOMIC DNA]</scope>
    <source>
        <strain evidence="2 3">HNM0947</strain>
    </source>
</reference>
<organism evidence="2 3">
    <name type="scientific">Nocardiopsis coralli</name>
    <dbReference type="NCBI Taxonomy" id="2772213"/>
    <lineage>
        <taxon>Bacteria</taxon>
        <taxon>Bacillati</taxon>
        <taxon>Actinomycetota</taxon>
        <taxon>Actinomycetes</taxon>
        <taxon>Streptosporangiales</taxon>
        <taxon>Nocardiopsidaceae</taxon>
        <taxon>Nocardiopsis</taxon>
    </lineage>
</organism>
<evidence type="ECO:0000313" key="2">
    <source>
        <dbReference type="EMBL" id="MBE2998153.1"/>
    </source>
</evidence>
<sequence>MSTFAAIFAPDGKVWRGTEVELDEADMIDDITDLMVDFAVDRGGDEALLLVEADDEWFAIVRAEDGGEEPRIYLSDARVVHDHPVASVLSEAGGLGAPPPSESAGSRPNPVPDGDGDLLTDLGVTEDELHDLASGGGVLPSDVLAVVAERAGFADLLDGMRL</sequence>
<evidence type="ECO:0000313" key="3">
    <source>
        <dbReference type="Proteomes" id="UP000806528"/>
    </source>
</evidence>
<proteinExistence type="predicted"/>
<dbReference type="NCBIfam" id="TIGR03941">
    <property type="entry name" value="tRNA_deam_assoc"/>
    <property type="match status" value="1"/>
</dbReference>
<accession>A0ABR9P2W3</accession>
<gene>
    <name evidence="2" type="ORF">IDM40_05445</name>
</gene>
<protein>
    <submittedName>
        <fullName evidence="2">tRNA adenosine deaminase-associated protein</fullName>
    </submittedName>
</protein>
<comment type="caution">
    <text evidence="2">The sequence shown here is derived from an EMBL/GenBank/DDBJ whole genome shotgun (WGS) entry which is preliminary data.</text>
</comment>
<evidence type="ECO:0000256" key="1">
    <source>
        <dbReference type="SAM" id="MobiDB-lite"/>
    </source>
</evidence>
<name>A0ABR9P2W3_9ACTN</name>
<dbReference type="RefSeq" id="WP_193120809.1">
    <property type="nucleotide sequence ID" value="NZ_JADBGI010000004.1"/>
</dbReference>
<feature type="region of interest" description="Disordered" evidence="1">
    <location>
        <begin position="89"/>
        <end position="116"/>
    </location>
</feature>
<dbReference type="Proteomes" id="UP000806528">
    <property type="component" value="Unassembled WGS sequence"/>
</dbReference>
<keyword evidence="3" id="KW-1185">Reference proteome</keyword>